<dbReference type="CDD" id="cd01310">
    <property type="entry name" value="TatD_DNAse"/>
    <property type="match status" value="1"/>
</dbReference>
<dbReference type="PANTHER" id="PTHR46124">
    <property type="entry name" value="D-AMINOACYL-TRNA DEACYLASE"/>
    <property type="match status" value="1"/>
</dbReference>
<reference evidence="5" key="2">
    <citation type="submission" date="2020-09" db="EMBL/GenBank/DDBJ databases">
        <authorList>
            <person name="Sun Q."/>
            <person name="Zhou Y."/>
        </authorList>
    </citation>
    <scope>NUCLEOTIDE SEQUENCE</scope>
    <source>
        <strain evidence="5">CGMCC 1.12181</strain>
    </source>
</reference>
<sequence>MIDSHIHLDDQRFDADRSQLLNQAREAGIKGFVVPATAVSGFSKIKQLADAHSDVHPAYGLHPYFVEQHKQQDLQKLAEFLDDNQAVALGECGLDFYRDDLDRNTQQAIFEQQIVLAKDMNLPLIVHVNGAVQAVFEMLKKHRYFKAVMHSFNGSVEQARQITDNGVLLGFGTAVVNPNARKLHQVVKSVDLSCLVIETDAPDQPLYNKRDQRNLPMDLCSVAEFVAETKEISVAELSQKTTHNCRQVFGL</sequence>
<feature type="binding site" evidence="4">
    <location>
        <position position="7"/>
    </location>
    <ligand>
        <name>a divalent metal cation</name>
        <dbReference type="ChEBI" id="CHEBI:60240"/>
        <label>1</label>
    </ligand>
</feature>
<dbReference type="AlphaFoldDB" id="A0A917CQY1"/>
<dbReference type="GO" id="GO:0046872">
    <property type="term" value="F:metal ion binding"/>
    <property type="evidence" value="ECO:0007669"/>
    <property type="project" value="UniProtKB-KW"/>
</dbReference>
<dbReference type="PANTHER" id="PTHR46124:SF3">
    <property type="entry name" value="HYDROLASE"/>
    <property type="match status" value="1"/>
</dbReference>
<feature type="binding site" evidence="4">
    <location>
        <position position="5"/>
    </location>
    <ligand>
        <name>a divalent metal cation</name>
        <dbReference type="ChEBI" id="CHEBI:60240"/>
        <label>1</label>
    </ligand>
</feature>
<evidence type="ECO:0008006" key="7">
    <source>
        <dbReference type="Google" id="ProtNLM"/>
    </source>
</evidence>
<proteinExistence type="inferred from homology"/>
<dbReference type="GO" id="GO:0016788">
    <property type="term" value="F:hydrolase activity, acting on ester bonds"/>
    <property type="evidence" value="ECO:0007669"/>
    <property type="project" value="InterPro"/>
</dbReference>
<dbReference type="Gene3D" id="3.20.20.140">
    <property type="entry name" value="Metal-dependent hydrolases"/>
    <property type="match status" value="1"/>
</dbReference>
<dbReference type="PIRSF" id="PIRSF005902">
    <property type="entry name" value="DNase_TatD"/>
    <property type="match status" value="1"/>
</dbReference>
<evidence type="ECO:0000313" key="5">
    <source>
        <dbReference type="EMBL" id="GGF93466.1"/>
    </source>
</evidence>
<evidence type="ECO:0000256" key="1">
    <source>
        <dbReference type="ARBA" id="ARBA00009275"/>
    </source>
</evidence>
<evidence type="ECO:0000313" key="6">
    <source>
        <dbReference type="Proteomes" id="UP000605253"/>
    </source>
</evidence>
<dbReference type="SUPFAM" id="SSF51556">
    <property type="entry name" value="Metallo-dependent hydrolases"/>
    <property type="match status" value="1"/>
</dbReference>
<gene>
    <name evidence="5" type="ORF">GCM10011365_13440</name>
</gene>
<protein>
    <recommendedName>
        <fullName evidence="7">TatD DNase family protein</fullName>
    </recommendedName>
</protein>
<dbReference type="GO" id="GO:0005829">
    <property type="term" value="C:cytosol"/>
    <property type="evidence" value="ECO:0007669"/>
    <property type="project" value="TreeGrafter"/>
</dbReference>
<comment type="similarity">
    <text evidence="1">Belongs to the metallo-dependent hydrolases superfamily. TatD-type hydrolase family.</text>
</comment>
<dbReference type="InterPro" id="IPR001130">
    <property type="entry name" value="TatD-like"/>
</dbReference>
<comment type="caution">
    <text evidence="5">The sequence shown here is derived from an EMBL/GenBank/DDBJ whole genome shotgun (WGS) entry which is preliminary data.</text>
</comment>
<dbReference type="NCBIfam" id="TIGR00010">
    <property type="entry name" value="YchF/TatD family DNA exonuclease"/>
    <property type="match status" value="1"/>
</dbReference>
<dbReference type="Pfam" id="PF01026">
    <property type="entry name" value="TatD_DNase"/>
    <property type="match status" value="1"/>
</dbReference>
<dbReference type="RefSeq" id="WP_188364932.1">
    <property type="nucleotide sequence ID" value="NZ_BAABJF010000015.1"/>
</dbReference>
<evidence type="ECO:0000256" key="2">
    <source>
        <dbReference type="ARBA" id="ARBA00022723"/>
    </source>
</evidence>
<feature type="binding site" evidence="4">
    <location>
        <position position="200"/>
    </location>
    <ligand>
        <name>a divalent metal cation</name>
        <dbReference type="ChEBI" id="CHEBI:60240"/>
        <label>1</label>
    </ligand>
</feature>
<dbReference type="InterPro" id="IPR018228">
    <property type="entry name" value="DNase_TatD-rel_CS"/>
</dbReference>
<dbReference type="InterPro" id="IPR032466">
    <property type="entry name" value="Metal_Hydrolase"/>
</dbReference>
<dbReference type="Proteomes" id="UP000605253">
    <property type="component" value="Unassembled WGS sequence"/>
</dbReference>
<feature type="binding site" evidence="4">
    <location>
        <position position="91"/>
    </location>
    <ligand>
        <name>a divalent metal cation</name>
        <dbReference type="ChEBI" id="CHEBI:60240"/>
        <label>1</label>
    </ligand>
</feature>
<dbReference type="GO" id="GO:0004536">
    <property type="term" value="F:DNA nuclease activity"/>
    <property type="evidence" value="ECO:0007669"/>
    <property type="project" value="InterPro"/>
</dbReference>
<keyword evidence="2 4" id="KW-0479">Metal-binding</keyword>
<name>A0A917CQY1_9GAMM</name>
<accession>A0A917CQY1</accession>
<keyword evidence="6" id="KW-1185">Reference proteome</keyword>
<evidence type="ECO:0000256" key="4">
    <source>
        <dbReference type="PIRSR" id="PIRSR005902-1"/>
    </source>
</evidence>
<dbReference type="InterPro" id="IPR015991">
    <property type="entry name" value="TatD/YcfH-like"/>
</dbReference>
<feature type="binding site" evidence="4">
    <location>
        <position position="150"/>
    </location>
    <ligand>
        <name>a divalent metal cation</name>
        <dbReference type="ChEBI" id="CHEBI:60240"/>
        <label>2</label>
    </ligand>
</feature>
<reference evidence="5" key="1">
    <citation type="journal article" date="2014" name="Int. J. Syst. Evol. Microbiol.">
        <title>Complete genome sequence of Corynebacterium casei LMG S-19264T (=DSM 44701T), isolated from a smear-ripened cheese.</title>
        <authorList>
            <consortium name="US DOE Joint Genome Institute (JGI-PGF)"/>
            <person name="Walter F."/>
            <person name="Albersmeier A."/>
            <person name="Kalinowski J."/>
            <person name="Ruckert C."/>
        </authorList>
    </citation>
    <scope>NUCLEOTIDE SEQUENCE</scope>
    <source>
        <strain evidence="5">CGMCC 1.12181</strain>
    </source>
</reference>
<dbReference type="FunFam" id="3.20.20.140:FF:000005">
    <property type="entry name" value="TatD family hydrolase"/>
    <property type="match status" value="1"/>
</dbReference>
<keyword evidence="3" id="KW-0378">Hydrolase</keyword>
<evidence type="ECO:0000256" key="3">
    <source>
        <dbReference type="ARBA" id="ARBA00022801"/>
    </source>
</evidence>
<organism evidence="5 6">
    <name type="scientific">Marinicella pacifica</name>
    <dbReference type="NCBI Taxonomy" id="1171543"/>
    <lineage>
        <taxon>Bacteria</taxon>
        <taxon>Pseudomonadati</taxon>
        <taxon>Pseudomonadota</taxon>
        <taxon>Gammaproteobacteria</taxon>
        <taxon>Lysobacterales</taxon>
        <taxon>Marinicellaceae</taxon>
        <taxon>Marinicella</taxon>
    </lineage>
</organism>
<dbReference type="EMBL" id="BMEO01000004">
    <property type="protein sequence ID" value="GGF93466.1"/>
    <property type="molecule type" value="Genomic_DNA"/>
</dbReference>
<dbReference type="PROSITE" id="PS01091">
    <property type="entry name" value="TATD_3"/>
    <property type="match status" value="1"/>
</dbReference>
<feature type="binding site" evidence="4">
    <location>
        <position position="127"/>
    </location>
    <ligand>
        <name>a divalent metal cation</name>
        <dbReference type="ChEBI" id="CHEBI:60240"/>
        <label>2</label>
    </ligand>
</feature>